<protein>
    <submittedName>
        <fullName evidence="4">ATPase AAA</fullName>
    </submittedName>
</protein>
<dbReference type="Proteomes" id="UP000035037">
    <property type="component" value="Unassembled WGS sequence"/>
</dbReference>
<dbReference type="Gene3D" id="1.10.8.60">
    <property type="match status" value="1"/>
</dbReference>
<reference evidence="4 5" key="1">
    <citation type="submission" date="2015-02" db="EMBL/GenBank/DDBJ databases">
        <authorList>
            <person name="Slaby B."/>
            <person name="Hentschel U."/>
        </authorList>
    </citation>
    <scope>NUCLEOTIDE SEQUENCE [LARGE SCALE GENOMIC DNA]</scope>
    <source>
        <strain evidence="4">15L</strain>
    </source>
</reference>
<reference evidence="4 5" key="2">
    <citation type="submission" date="2015-05" db="EMBL/GenBank/DDBJ databases">
        <title>Lifestyle Evolution in Cyanobacterial Symbionts of Sponges.</title>
        <authorList>
            <person name="Burgsdorf I."/>
            <person name="Slaby B.M."/>
            <person name="Handley K.M."/>
            <person name="Haber M."/>
            <person name="Blom J."/>
            <person name="Marshall C.W."/>
            <person name="Gilbert J.A."/>
            <person name="Hentschel U."/>
            <person name="Steindler L."/>
        </authorList>
    </citation>
    <scope>NUCLEOTIDE SEQUENCE [LARGE SCALE GENOMIC DNA]</scope>
    <source>
        <strain evidence="4">15L</strain>
    </source>
</reference>
<accession>A0A0G8AYF3</accession>
<dbReference type="SMART" id="SM00382">
    <property type="entry name" value="AAA"/>
    <property type="match status" value="1"/>
</dbReference>
<dbReference type="SUPFAM" id="SSF52540">
    <property type="entry name" value="P-loop containing nucleoside triphosphate hydrolases"/>
    <property type="match status" value="1"/>
</dbReference>
<feature type="domain" description="AAA+ ATPase" evidence="3">
    <location>
        <begin position="270"/>
        <end position="407"/>
    </location>
</feature>
<organism evidence="4 5">
    <name type="scientific">Candidatus Synechococcus spongiarum 15L</name>
    <dbReference type="NCBI Taxonomy" id="1608419"/>
    <lineage>
        <taxon>Bacteria</taxon>
        <taxon>Bacillati</taxon>
        <taxon>Cyanobacteriota</taxon>
        <taxon>Cyanophyceae</taxon>
        <taxon>Synechococcales</taxon>
        <taxon>Synechococcaceae</taxon>
        <taxon>Synechococcus</taxon>
    </lineage>
</organism>
<evidence type="ECO:0000259" key="3">
    <source>
        <dbReference type="SMART" id="SM00382"/>
    </source>
</evidence>
<dbReference type="PANTHER" id="PTHR23077">
    <property type="entry name" value="AAA-FAMILY ATPASE"/>
    <property type="match status" value="1"/>
</dbReference>
<dbReference type="Pfam" id="PF00004">
    <property type="entry name" value="AAA"/>
    <property type="match status" value="1"/>
</dbReference>
<dbReference type="GO" id="GO:0016887">
    <property type="term" value="F:ATP hydrolysis activity"/>
    <property type="evidence" value="ECO:0007669"/>
    <property type="project" value="InterPro"/>
</dbReference>
<comment type="similarity">
    <text evidence="1">Belongs to the AAA ATPase family.</text>
</comment>
<evidence type="ECO:0000313" key="5">
    <source>
        <dbReference type="Proteomes" id="UP000035037"/>
    </source>
</evidence>
<comment type="caution">
    <text evidence="4">The sequence shown here is derived from an EMBL/GenBank/DDBJ whole genome shotgun (WGS) entry which is preliminary data.</text>
</comment>
<keyword evidence="1" id="KW-0067">ATP-binding</keyword>
<dbReference type="PATRIC" id="fig|1608419.3.peg.1730"/>
<dbReference type="InterPro" id="IPR003959">
    <property type="entry name" value="ATPase_AAA_core"/>
</dbReference>
<dbReference type="EMBL" id="JYFQ01000043">
    <property type="protein sequence ID" value="KKZ14166.1"/>
    <property type="molecule type" value="Genomic_DNA"/>
</dbReference>
<dbReference type="InterPro" id="IPR003960">
    <property type="entry name" value="ATPase_AAA_CS"/>
</dbReference>
<dbReference type="AlphaFoldDB" id="A0A0G8AYF3"/>
<dbReference type="InterPro" id="IPR003593">
    <property type="entry name" value="AAA+_ATPase"/>
</dbReference>
<evidence type="ECO:0000313" key="4">
    <source>
        <dbReference type="EMBL" id="KKZ14166.1"/>
    </source>
</evidence>
<dbReference type="Gene3D" id="3.40.50.300">
    <property type="entry name" value="P-loop containing nucleotide triphosphate hydrolases"/>
    <property type="match status" value="1"/>
</dbReference>
<evidence type="ECO:0000256" key="1">
    <source>
        <dbReference type="RuleBase" id="RU003651"/>
    </source>
</evidence>
<dbReference type="InterPro" id="IPR050168">
    <property type="entry name" value="AAA_ATPase_domain"/>
</dbReference>
<evidence type="ECO:0000256" key="2">
    <source>
        <dbReference type="SAM" id="MobiDB-lite"/>
    </source>
</evidence>
<sequence length="488" mass="53959">MENERWFPLKHELPDGSRLGQLLHSGCNWQIYRLNNQKLVLIVQSALAHRWMESRLLPDTVWNSLSFGQDDYRAITSNLQHRLEPVVLNRPPDTKADALSFALSLRETRKIDADVPLHDAIYMERYSRLLPTWTSSEGSTDEEILGQWLTGGVSIPATSFRRMSSILGWLDKRDVADLVVAAGFSVPKSSGIAGTAQKSQQLVAKQEGAEAPTTAATSGSAAGSKSSIHSHHSQQAFRLSGRPVLETFFNEHVIDIIENAECYRALGIDFPAAIVLYGPPGCGKTFAVERLGEYLDWPIFPIDSSSIASPYIHETSKKVGQVFDQAMDAAPSMIIIDEMESYLSDRQIHRSTGLHHVEEVAEFLRRIPEASKRQVLVIGMTNRLEMIDSAILRRGRFDHVIEVGMPSATEVADLMDALLTTVPIEGRLDTGAVVTSLTGRALSDTAFVVREARRQAARAGRWAVDNESLQRALASLQSTARQAAVHQL</sequence>
<keyword evidence="1" id="KW-0547">Nucleotide-binding</keyword>
<feature type="region of interest" description="Disordered" evidence="2">
    <location>
        <begin position="203"/>
        <end position="227"/>
    </location>
</feature>
<dbReference type="InterPro" id="IPR027417">
    <property type="entry name" value="P-loop_NTPase"/>
</dbReference>
<gene>
    <name evidence="4" type="ORF">TQ37_01960</name>
</gene>
<dbReference type="CDD" id="cd19481">
    <property type="entry name" value="RecA-like_protease"/>
    <property type="match status" value="1"/>
</dbReference>
<dbReference type="GO" id="GO:0005524">
    <property type="term" value="F:ATP binding"/>
    <property type="evidence" value="ECO:0007669"/>
    <property type="project" value="UniProtKB-KW"/>
</dbReference>
<dbReference type="PROSITE" id="PS00674">
    <property type="entry name" value="AAA"/>
    <property type="match status" value="1"/>
</dbReference>
<proteinExistence type="inferred from homology"/>
<feature type="compositionally biased region" description="Low complexity" evidence="2">
    <location>
        <begin position="209"/>
        <end position="227"/>
    </location>
</feature>
<name>A0A0G8AYF3_9SYNE</name>